<organism evidence="2 3">
    <name type="scientific">Trinickia dinghuensis</name>
    <dbReference type="NCBI Taxonomy" id="2291023"/>
    <lineage>
        <taxon>Bacteria</taxon>
        <taxon>Pseudomonadati</taxon>
        <taxon>Pseudomonadota</taxon>
        <taxon>Betaproteobacteria</taxon>
        <taxon>Burkholderiales</taxon>
        <taxon>Burkholderiaceae</taxon>
        <taxon>Trinickia</taxon>
    </lineage>
</organism>
<evidence type="ECO:0000259" key="1">
    <source>
        <dbReference type="Pfam" id="PF21880"/>
    </source>
</evidence>
<dbReference type="Proteomes" id="UP000256838">
    <property type="component" value="Unassembled WGS sequence"/>
</dbReference>
<proteinExistence type="predicted"/>
<feature type="domain" description="DUF6916" evidence="1">
    <location>
        <begin position="8"/>
        <end position="91"/>
    </location>
</feature>
<dbReference type="EMBL" id="QRGA01000023">
    <property type="protein sequence ID" value="RDU95058.1"/>
    <property type="molecule type" value="Genomic_DNA"/>
</dbReference>
<protein>
    <recommendedName>
        <fullName evidence="1">DUF6916 domain-containing protein</fullName>
    </recommendedName>
</protein>
<accession>A0A3D8JPW3</accession>
<dbReference type="AlphaFoldDB" id="A0A3D8JPW3"/>
<comment type="caution">
    <text evidence="2">The sequence shown here is derived from an EMBL/GenBank/DDBJ whole genome shotgun (WGS) entry which is preliminary data.</text>
</comment>
<sequence length="113" mass="11727">MSSIPSHAELLDSIGQSFTLVASNSAAVEALLMDAPSGIPMSDSFACYSATFELPAGVFAPQDVYRIGSPSGRAWDLLATPTRPTEDGRSTLTVVVHCRADEPGNAAGSRDVA</sequence>
<dbReference type="RefSeq" id="WP_115537447.1">
    <property type="nucleotide sequence ID" value="NZ_QRGA01000023.1"/>
</dbReference>
<gene>
    <name evidence="2" type="ORF">DWV00_31105</name>
</gene>
<keyword evidence="3" id="KW-1185">Reference proteome</keyword>
<dbReference type="OrthoDB" id="9015698at2"/>
<dbReference type="InterPro" id="IPR054209">
    <property type="entry name" value="DUF6916"/>
</dbReference>
<reference evidence="2 3" key="1">
    <citation type="submission" date="2018-08" db="EMBL/GenBank/DDBJ databases">
        <title>Paraburkholderia sp. DHOM06 isolated from forest soil.</title>
        <authorList>
            <person name="Gao Z.-H."/>
            <person name="Qiu L.-H."/>
        </authorList>
    </citation>
    <scope>NUCLEOTIDE SEQUENCE [LARGE SCALE GENOMIC DNA]</scope>
    <source>
        <strain evidence="2 3">DHOM06</strain>
    </source>
</reference>
<evidence type="ECO:0000313" key="3">
    <source>
        <dbReference type="Proteomes" id="UP000256838"/>
    </source>
</evidence>
<evidence type="ECO:0000313" key="2">
    <source>
        <dbReference type="EMBL" id="RDU95058.1"/>
    </source>
</evidence>
<dbReference type="Pfam" id="PF21880">
    <property type="entry name" value="DUF6916"/>
    <property type="match status" value="1"/>
</dbReference>
<name>A0A3D8JPW3_9BURK</name>